<dbReference type="GO" id="GO:0006865">
    <property type="term" value="P:amino acid transport"/>
    <property type="evidence" value="ECO:0007669"/>
    <property type="project" value="TreeGrafter"/>
</dbReference>
<accession>A0A8C0LH22</accession>
<dbReference type="Proteomes" id="UP000694391">
    <property type="component" value="Unplaced"/>
</dbReference>
<evidence type="ECO:0000313" key="8">
    <source>
        <dbReference type="Ensembl" id="ENSCAFP00020032381.1"/>
    </source>
</evidence>
<organism evidence="8 9">
    <name type="scientific">Canis lupus dingo</name>
    <name type="common">dingo</name>
    <dbReference type="NCBI Taxonomy" id="286419"/>
    <lineage>
        <taxon>Eukaryota</taxon>
        <taxon>Metazoa</taxon>
        <taxon>Chordata</taxon>
        <taxon>Craniata</taxon>
        <taxon>Vertebrata</taxon>
        <taxon>Euteleostomi</taxon>
        <taxon>Mammalia</taxon>
        <taxon>Eutheria</taxon>
        <taxon>Laurasiatheria</taxon>
        <taxon>Carnivora</taxon>
        <taxon>Caniformia</taxon>
        <taxon>Canidae</taxon>
        <taxon>Canis</taxon>
    </lineage>
</organism>
<evidence type="ECO:0000256" key="5">
    <source>
        <dbReference type="ARBA" id="ARBA00023136"/>
    </source>
</evidence>
<evidence type="ECO:0000256" key="7">
    <source>
        <dbReference type="SAM" id="MobiDB-lite"/>
    </source>
</evidence>
<keyword evidence="2" id="KW-0813">Transport</keyword>
<evidence type="ECO:0000256" key="6">
    <source>
        <dbReference type="PIRSR" id="PIRSR600175-1"/>
    </source>
</evidence>
<evidence type="ECO:0000256" key="2">
    <source>
        <dbReference type="ARBA" id="ARBA00022448"/>
    </source>
</evidence>
<keyword evidence="6" id="KW-0915">Sodium</keyword>
<dbReference type="GeneTree" id="ENSGT00940000165610"/>
<dbReference type="SUPFAM" id="SSF161070">
    <property type="entry name" value="SNF-like"/>
    <property type="match status" value="1"/>
</dbReference>
<dbReference type="GO" id="GO:0005886">
    <property type="term" value="C:plasma membrane"/>
    <property type="evidence" value="ECO:0007669"/>
    <property type="project" value="TreeGrafter"/>
</dbReference>
<dbReference type="GO" id="GO:0035725">
    <property type="term" value="P:sodium ion transmembrane transport"/>
    <property type="evidence" value="ECO:0007669"/>
    <property type="project" value="TreeGrafter"/>
</dbReference>
<dbReference type="InterPro" id="IPR037272">
    <property type="entry name" value="SNS_sf"/>
</dbReference>
<dbReference type="Ensembl" id="ENSCAFT00020037382.1">
    <property type="protein sequence ID" value="ENSCAFP00020032381.1"/>
    <property type="gene ID" value="ENSCAFG00020025214.1"/>
</dbReference>
<evidence type="ECO:0000256" key="1">
    <source>
        <dbReference type="ARBA" id="ARBA00004141"/>
    </source>
</evidence>
<keyword evidence="6" id="KW-0479">Metal-binding</keyword>
<dbReference type="PANTHER" id="PTHR11616">
    <property type="entry name" value="SODIUM/CHLORIDE DEPENDENT TRANSPORTER"/>
    <property type="match status" value="1"/>
</dbReference>
<reference evidence="8" key="1">
    <citation type="submission" date="2025-08" db="UniProtKB">
        <authorList>
            <consortium name="Ensembl"/>
        </authorList>
    </citation>
    <scope>IDENTIFICATION</scope>
</reference>
<keyword evidence="5" id="KW-0472">Membrane</keyword>
<feature type="binding site" evidence="6">
    <location>
        <position position="45"/>
    </location>
    <ligand>
        <name>Na(+)</name>
        <dbReference type="ChEBI" id="CHEBI:29101"/>
        <label>1</label>
    </ligand>
</feature>
<sequence>KGKLVFPTPHLPNSDNDVPKKETPIERPSWANKIEYLLAQVGFSVGLSTIWRFPYLCFHNGGGKPGGQESWTHKGVRSQM</sequence>
<evidence type="ECO:0000313" key="9">
    <source>
        <dbReference type="Proteomes" id="UP000694391"/>
    </source>
</evidence>
<dbReference type="InterPro" id="IPR000175">
    <property type="entry name" value="Na/ntran_symport"/>
</dbReference>
<dbReference type="PANTHER" id="PTHR11616:SF100">
    <property type="entry name" value="TRANSPORTER"/>
    <property type="match status" value="1"/>
</dbReference>
<dbReference type="GO" id="GO:0046872">
    <property type="term" value="F:metal ion binding"/>
    <property type="evidence" value="ECO:0007669"/>
    <property type="project" value="UniProtKB-KW"/>
</dbReference>
<evidence type="ECO:0000256" key="3">
    <source>
        <dbReference type="ARBA" id="ARBA00022692"/>
    </source>
</evidence>
<evidence type="ECO:0000256" key="4">
    <source>
        <dbReference type="ARBA" id="ARBA00022989"/>
    </source>
</evidence>
<keyword evidence="4" id="KW-1133">Transmembrane helix</keyword>
<keyword evidence="3" id="KW-0812">Transmembrane</keyword>
<comment type="subcellular location">
    <subcellularLocation>
        <location evidence="1">Membrane</location>
        <topology evidence="1">Multi-pass membrane protein</topology>
    </subcellularLocation>
</comment>
<dbReference type="AlphaFoldDB" id="A0A8C0LH22"/>
<dbReference type="Pfam" id="PF00209">
    <property type="entry name" value="SNF"/>
    <property type="match status" value="1"/>
</dbReference>
<feature type="binding site" evidence="6">
    <location>
        <position position="42"/>
    </location>
    <ligand>
        <name>Na(+)</name>
        <dbReference type="ChEBI" id="CHEBI:29101"/>
        <label>1</label>
    </ligand>
</feature>
<protein>
    <submittedName>
        <fullName evidence="8">Uncharacterized protein</fullName>
    </submittedName>
</protein>
<reference evidence="8" key="2">
    <citation type="submission" date="2025-09" db="UniProtKB">
        <authorList>
            <consortium name="Ensembl"/>
        </authorList>
    </citation>
    <scope>IDENTIFICATION</scope>
</reference>
<keyword evidence="9" id="KW-1185">Reference proteome</keyword>
<proteinExistence type="predicted"/>
<feature type="region of interest" description="Disordered" evidence="7">
    <location>
        <begin position="1"/>
        <end position="24"/>
    </location>
</feature>
<dbReference type="PROSITE" id="PS50267">
    <property type="entry name" value="NA_NEUROTRAN_SYMP_3"/>
    <property type="match status" value="1"/>
</dbReference>
<name>A0A8C0LH22_CANLU</name>